<reference evidence="13" key="1">
    <citation type="submission" date="2022-03" db="EMBL/GenBank/DDBJ databases">
        <authorList>
            <person name="Alioto T."/>
            <person name="Alioto T."/>
            <person name="Gomez Garrido J."/>
        </authorList>
    </citation>
    <scope>NUCLEOTIDE SEQUENCE</scope>
</reference>
<comment type="cofactor">
    <cofactor evidence="10">
        <name>Mg(2+)</name>
        <dbReference type="ChEBI" id="CHEBI:18420"/>
    </cofactor>
    <cofactor evidence="10">
        <name>Mn(2+)</name>
        <dbReference type="ChEBI" id="CHEBI:29035"/>
    </cofactor>
    <text evidence="10">Probably binds two magnesium or manganese ions per subunit.</text>
</comment>
<protein>
    <recommendedName>
        <fullName evidence="3">exodeoxyribonuclease III</fullName>
        <ecNumber evidence="3">3.1.11.2</ecNumber>
    </recommendedName>
</protein>
<feature type="site" description="Transition state stabilizer" evidence="11">
    <location>
        <position position="150"/>
    </location>
</feature>
<evidence type="ECO:0000256" key="9">
    <source>
        <dbReference type="PIRSR" id="PIRSR604808-1"/>
    </source>
</evidence>
<feature type="site" description="Interaction with DNA substrate" evidence="11">
    <location>
        <position position="236"/>
    </location>
</feature>
<dbReference type="PANTHER" id="PTHR22748">
    <property type="entry name" value="AP ENDONUCLEASE"/>
    <property type="match status" value="1"/>
</dbReference>
<dbReference type="GO" id="GO:0006284">
    <property type="term" value="P:base-excision repair"/>
    <property type="evidence" value="ECO:0007669"/>
    <property type="project" value="TreeGrafter"/>
</dbReference>
<feature type="binding site" evidence="10">
    <location>
        <position position="236"/>
    </location>
    <ligand>
        <name>Mg(2+)</name>
        <dbReference type="ChEBI" id="CHEBI:18420"/>
        <label>1</label>
    </ligand>
</feature>
<dbReference type="CDD" id="cd09076">
    <property type="entry name" value="L1-EN"/>
    <property type="match status" value="1"/>
</dbReference>
<evidence type="ECO:0000259" key="12">
    <source>
        <dbReference type="Pfam" id="PF03372"/>
    </source>
</evidence>
<dbReference type="InterPro" id="IPR036691">
    <property type="entry name" value="Endo/exonu/phosph_ase_sf"/>
</dbReference>
<feature type="binding site" evidence="10">
    <location>
        <position position="148"/>
    </location>
    <ligand>
        <name>Mg(2+)</name>
        <dbReference type="ChEBI" id="CHEBI:18420"/>
        <label>1</label>
    </ligand>
</feature>
<feature type="site" description="Important for catalytic activity" evidence="11">
    <location>
        <position position="211"/>
    </location>
</feature>
<feature type="binding site" evidence="10">
    <location>
        <position position="235"/>
    </location>
    <ligand>
        <name>Mg(2+)</name>
        <dbReference type="ChEBI" id="CHEBI:18420"/>
        <label>1</label>
    </ligand>
</feature>
<evidence type="ECO:0000256" key="6">
    <source>
        <dbReference type="ARBA" id="ARBA00022801"/>
    </source>
</evidence>
<dbReference type="InterPro" id="IPR004808">
    <property type="entry name" value="AP_endonuc_1"/>
</dbReference>
<feature type="domain" description="Endonuclease/exonuclease/phosphatase" evidence="12">
    <location>
        <begin position="27"/>
        <end position="236"/>
    </location>
</feature>
<name>A0AAD1RR46_PELCU</name>
<feature type="binding site" evidence="10">
    <location>
        <position position="45"/>
    </location>
    <ligand>
        <name>Mg(2+)</name>
        <dbReference type="ChEBI" id="CHEBI:18420"/>
        <label>1</label>
    </ligand>
</feature>
<evidence type="ECO:0000256" key="4">
    <source>
        <dbReference type="ARBA" id="ARBA00022723"/>
    </source>
</evidence>
<evidence type="ECO:0000256" key="5">
    <source>
        <dbReference type="ARBA" id="ARBA00022763"/>
    </source>
</evidence>
<keyword evidence="7 10" id="KW-0460">Magnesium</keyword>
<dbReference type="SUPFAM" id="SSF56219">
    <property type="entry name" value="DNase I-like"/>
    <property type="match status" value="1"/>
</dbReference>
<evidence type="ECO:0000256" key="2">
    <source>
        <dbReference type="ARBA" id="ARBA00007092"/>
    </source>
</evidence>
<dbReference type="EMBL" id="OW240914">
    <property type="protein sequence ID" value="CAH2275138.1"/>
    <property type="molecule type" value="Genomic_DNA"/>
</dbReference>
<dbReference type="PANTHER" id="PTHR22748:SF26">
    <property type="entry name" value="ENDONUCLEASE_EXONUCLEASE_PHOSPHATASE DOMAIN-CONTAINING PROTEIN"/>
    <property type="match status" value="1"/>
</dbReference>
<comment type="similarity">
    <text evidence="2">Belongs to the DNA repair enzymes AP/ExoA family.</text>
</comment>
<keyword evidence="6" id="KW-0378">Hydrolase</keyword>
<evidence type="ECO:0000256" key="8">
    <source>
        <dbReference type="ARBA" id="ARBA00023204"/>
    </source>
</evidence>
<dbReference type="GO" id="GO:0008081">
    <property type="term" value="F:phosphoric diester hydrolase activity"/>
    <property type="evidence" value="ECO:0007669"/>
    <property type="project" value="TreeGrafter"/>
</dbReference>
<gene>
    <name evidence="13" type="ORF">PECUL_23A025792</name>
</gene>
<evidence type="ECO:0000256" key="7">
    <source>
        <dbReference type="ARBA" id="ARBA00022842"/>
    </source>
</evidence>
<feature type="active site" description="Proton acceptor" evidence="9">
    <location>
        <position position="236"/>
    </location>
</feature>
<keyword evidence="14" id="KW-1185">Reference proteome</keyword>
<feature type="non-terminal residue" evidence="13">
    <location>
        <position position="1"/>
    </location>
</feature>
<keyword evidence="5" id="KW-0227">DNA damage</keyword>
<feature type="non-terminal residue" evidence="13">
    <location>
        <position position="258"/>
    </location>
</feature>
<organism evidence="13 14">
    <name type="scientific">Pelobates cultripes</name>
    <name type="common">Western spadefoot toad</name>
    <dbReference type="NCBI Taxonomy" id="61616"/>
    <lineage>
        <taxon>Eukaryota</taxon>
        <taxon>Metazoa</taxon>
        <taxon>Chordata</taxon>
        <taxon>Craniata</taxon>
        <taxon>Vertebrata</taxon>
        <taxon>Euteleostomi</taxon>
        <taxon>Amphibia</taxon>
        <taxon>Batrachia</taxon>
        <taxon>Anura</taxon>
        <taxon>Pelobatoidea</taxon>
        <taxon>Pelobatidae</taxon>
        <taxon>Pelobates</taxon>
    </lineage>
</organism>
<dbReference type="GO" id="GO:0003906">
    <property type="term" value="F:DNA-(apurinic or apyrimidinic site) endonuclease activity"/>
    <property type="evidence" value="ECO:0007669"/>
    <property type="project" value="TreeGrafter"/>
</dbReference>
<dbReference type="GO" id="GO:0008311">
    <property type="term" value="F:double-stranded DNA 3'-5' DNA exonuclease activity"/>
    <property type="evidence" value="ECO:0007669"/>
    <property type="project" value="UniProtKB-EC"/>
</dbReference>
<feature type="binding site" evidence="10">
    <location>
        <position position="16"/>
    </location>
    <ligand>
        <name>Mg(2+)</name>
        <dbReference type="ChEBI" id="CHEBI:18420"/>
        <label>1</label>
    </ligand>
</feature>
<evidence type="ECO:0000256" key="3">
    <source>
        <dbReference type="ARBA" id="ARBA00012115"/>
    </source>
</evidence>
<proteinExistence type="inferred from homology"/>
<feature type="binding site" evidence="10">
    <location>
        <position position="150"/>
    </location>
    <ligand>
        <name>Mg(2+)</name>
        <dbReference type="ChEBI" id="CHEBI:18420"/>
        <label>1</label>
    </ligand>
</feature>
<dbReference type="EC" id="3.1.11.2" evidence="3"/>
<accession>A0AAD1RR46</accession>
<evidence type="ECO:0000256" key="1">
    <source>
        <dbReference type="ARBA" id="ARBA00000493"/>
    </source>
</evidence>
<evidence type="ECO:0000313" key="14">
    <source>
        <dbReference type="Proteomes" id="UP001295444"/>
    </source>
</evidence>
<dbReference type="Gene3D" id="3.60.10.10">
    <property type="entry name" value="Endonuclease/exonuclease/phosphatase"/>
    <property type="match status" value="1"/>
</dbReference>
<dbReference type="Pfam" id="PF03372">
    <property type="entry name" value="Exo_endo_phos"/>
    <property type="match status" value="1"/>
</dbReference>
<sequence>AKMGFSPALLTYWSNNTGGLNQPEKRTHLLRRLWAERVSVAFLQETHFRGPDAPKLENKRFSLAYYANHPDAKRAGVAILFAHTVPFKHTATHTDPGGRYLFVKGTIADHTYTFASIYCPKRGQHTFLSRTLTKLNKFREGLLMVAGDLNMPLDPHLDTSHGTSTISPHCLRSATKALNGLGLVDCWRTAHPDDRDFTHFSHVHHRYSRIDYIFMPQEYLSLLHDAHIGLTTHSDHAPVKVRTSSPLYKPRDRQWKLN</sequence>
<dbReference type="GO" id="GO:0046872">
    <property type="term" value="F:metal ion binding"/>
    <property type="evidence" value="ECO:0007669"/>
    <property type="project" value="UniProtKB-KW"/>
</dbReference>
<evidence type="ECO:0000256" key="11">
    <source>
        <dbReference type="PIRSR" id="PIRSR604808-3"/>
    </source>
</evidence>
<evidence type="ECO:0000313" key="13">
    <source>
        <dbReference type="EMBL" id="CAH2275138.1"/>
    </source>
</evidence>
<keyword evidence="4 10" id="KW-0479">Metal-binding</keyword>
<dbReference type="Proteomes" id="UP001295444">
    <property type="component" value="Chromosome 03"/>
</dbReference>
<feature type="active site" description="Proton donor/acceptor" evidence="9">
    <location>
        <position position="148"/>
    </location>
</feature>
<keyword evidence="10" id="KW-0464">Manganese</keyword>
<evidence type="ECO:0000256" key="10">
    <source>
        <dbReference type="PIRSR" id="PIRSR604808-2"/>
    </source>
</evidence>
<keyword evidence="8" id="KW-0234">DNA repair</keyword>
<feature type="active site" evidence="9">
    <location>
        <position position="118"/>
    </location>
</feature>
<dbReference type="GO" id="GO:0005634">
    <property type="term" value="C:nucleus"/>
    <property type="evidence" value="ECO:0007669"/>
    <property type="project" value="TreeGrafter"/>
</dbReference>
<dbReference type="InterPro" id="IPR005135">
    <property type="entry name" value="Endo/exonuclease/phosphatase"/>
</dbReference>
<comment type="catalytic activity">
    <reaction evidence="1">
        <text>Exonucleolytic cleavage in the 3'- to 5'-direction to yield nucleoside 5'-phosphates.</text>
        <dbReference type="EC" id="3.1.11.2"/>
    </reaction>
</comment>
<dbReference type="AlphaFoldDB" id="A0AAD1RR46"/>